<dbReference type="PANTHER" id="PTHR43037">
    <property type="entry name" value="UNNAMED PRODUCT-RELATED"/>
    <property type="match status" value="1"/>
</dbReference>
<protein>
    <recommendedName>
        <fullName evidence="7">Esterase</fullName>
    </recommendedName>
</protein>
<keyword evidence="1 4" id="KW-0732">Signal</keyword>
<dbReference type="InterPro" id="IPR029058">
    <property type="entry name" value="AB_hydrolase_fold"/>
</dbReference>
<evidence type="ECO:0000256" key="4">
    <source>
        <dbReference type="SAM" id="SignalP"/>
    </source>
</evidence>
<reference evidence="6" key="1">
    <citation type="submission" date="2020-01" db="EMBL/GenBank/DDBJ databases">
        <title>'Steroidobacter agaridevorans' sp. nov., agar-degrading bacteria isolated from rhizosphere soils.</title>
        <authorList>
            <person name="Ikenaga M."/>
            <person name="Kataoka M."/>
            <person name="Murouchi A."/>
            <person name="Katsuragi S."/>
            <person name="Sakai M."/>
        </authorList>
    </citation>
    <scope>NUCLEOTIDE SEQUENCE [LARGE SCALE GENOMIC DNA]</scope>
    <source>
        <strain evidence="6">YU21-B</strain>
    </source>
</reference>
<dbReference type="PANTHER" id="PTHR43037:SF1">
    <property type="entry name" value="BLL1128 PROTEIN"/>
    <property type="match status" value="1"/>
</dbReference>
<keyword evidence="2" id="KW-0378">Hydrolase</keyword>
<feature type="chain" id="PRO_5032935188" description="Esterase" evidence="4">
    <location>
        <begin position="40"/>
        <end position="358"/>
    </location>
</feature>
<name>A0A829YIT3_9GAMM</name>
<evidence type="ECO:0000256" key="1">
    <source>
        <dbReference type="ARBA" id="ARBA00022729"/>
    </source>
</evidence>
<dbReference type="GO" id="GO:0005576">
    <property type="term" value="C:extracellular region"/>
    <property type="evidence" value="ECO:0007669"/>
    <property type="project" value="InterPro"/>
</dbReference>
<proteinExistence type="predicted"/>
<comment type="caution">
    <text evidence="5">The sequence shown here is derived from an EMBL/GenBank/DDBJ whole genome shotgun (WGS) entry which is preliminary data.</text>
</comment>
<dbReference type="SUPFAM" id="SSF53474">
    <property type="entry name" value="alpha/beta-Hydrolases"/>
    <property type="match status" value="2"/>
</dbReference>
<organism evidence="5 6">
    <name type="scientific">Steroidobacter agaridevorans</name>
    <dbReference type="NCBI Taxonomy" id="2695856"/>
    <lineage>
        <taxon>Bacteria</taxon>
        <taxon>Pseudomonadati</taxon>
        <taxon>Pseudomonadota</taxon>
        <taxon>Gammaproteobacteria</taxon>
        <taxon>Steroidobacterales</taxon>
        <taxon>Steroidobacteraceae</taxon>
        <taxon>Steroidobacter</taxon>
    </lineage>
</organism>
<evidence type="ECO:0000256" key="2">
    <source>
        <dbReference type="ARBA" id="ARBA00022801"/>
    </source>
</evidence>
<dbReference type="InterPro" id="IPR050955">
    <property type="entry name" value="Plant_Biomass_Hydrol_Est"/>
</dbReference>
<dbReference type="Proteomes" id="UP000445000">
    <property type="component" value="Unassembled WGS sequence"/>
</dbReference>
<dbReference type="EMBL" id="BLJN01000004">
    <property type="protein sequence ID" value="GFE82426.1"/>
    <property type="molecule type" value="Genomic_DNA"/>
</dbReference>
<evidence type="ECO:0000313" key="6">
    <source>
        <dbReference type="Proteomes" id="UP000445000"/>
    </source>
</evidence>
<keyword evidence="6" id="KW-1185">Reference proteome</keyword>
<gene>
    <name evidence="5" type="ORF">GCM10011487_44260</name>
</gene>
<evidence type="ECO:0000256" key="3">
    <source>
        <dbReference type="SAM" id="MobiDB-lite"/>
    </source>
</evidence>
<dbReference type="Gene3D" id="3.40.50.1820">
    <property type="entry name" value="alpha/beta hydrolase"/>
    <property type="match status" value="1"/>
</dbReference>
<evidence type="ECO:0000313" key="5">
    <source>
        <dbReference type="EMBL" id="GFE82426.1"/>
    </source>
</evidence>
<dbReference type="GO" id="GO:0016787">
    <property type="term" value="F:hydrolase activity"/>
    <property type="evidence" value="ECO:0007669"/>
    <property type="project" value="UniProtKB-KW"/>
</dbReference>
<dbReference type="Pfam" id="PF10503">
    <property type="entry name" value="Esterase_PHB"/>
    <property type="match status" value="1"/>
</dbReference>
<feature type="compositionally biased region" description="Pro residues" evidence="3">
    <location>
        <begin position="51"/>
        <end position="62"/>
    </location>
</feature>
<feature type="region of interest" description="Disordered" evidence="3">
    <location>
        <begin position="43"/>
        <end position="62"/>
    </location>
</feature>
<feature type="signal peptide" evidence="4">
    <location>
        <begin position="1"/>
        <end position="39"/>
    </location>
</feature>
<accession>A0A829YIT3</accession>
<sequence>MGESKVTNIQSITVRRLARTAAAIILLGSQILTVAQASAGPGRVDRYPFHDPAPNPTNPPPGSYSYQVYVPAHHNTASSWPLFVMVHGCGTTADEQMYANGINDIADQESFLVMYPDNGGNCWRAVTQEASSIERGGGGDADLIAEMTQETMANYNIDPERVYIIGMSSGAFQTTANAAAYPDIYAAAGVMAGGGYGMDFVGCMLIPDLAAPLYSMRAINQMGVRARVIPFISLGGTSDPLGETPILGCTRKAFIEAMATNNLLNGNRYTLDPSSSVNGQVPGGYSWSKQVWRDTSGCRIGERWVINGMGHFWSGGSSDPQWAEWTDPKGPNAGRAAWDFFSRYRKSDTGGNCTESSQ</sequence>
<evidence type="ECO:0008006" key="7">
    <source>
        <dbReference type="Google" id="ProtNLM"/>
    </source>
</evidence>
<dbReference type="AlphaFoldDB" id="A0A829YIT3"/>
<dbReference type="InterPro" id="IPR010126">
    <property type="entry name" value="Esterase_phb"/>
</dbReference>